<dbReference type="RefSeq" id="WP_269559468.1">
    <property type="nucleotide sequence ID" value="NZ_CP114767.1"/>
</dbReference>
<accession>A0ABY7LQ95</accession>
<reference evidence="3 4" key="1">
    <citation type="submission" date="2022-12" db="EMBL/GenBank/DDBJ databases">
        <title>Hymenobacter canadensis sp. nov. isolated from lake water of the Cambridge Bay, Canada.</title>
        <authorList>
            <person name="Kim W.H."/>
            <person name="Lee Y.M."/>
        </authorList>
    </citation>
    <scope>NUCLEOTIDE SEQUENCE [LARGE SCALE GENOMIC DNA]</scope>
    <source>
        <strain evidence="3 4">PAMC 29467</strain>
    </source>
</reference>
<sequence>MGSSFLCNLWPTSGLFLTVLSSFFICFHPMKKLFLLSLGCALALSAVAQTEKGARYIGANVGNLSYGRNDKNNSISATLTPSAGVFVGNNFLLGTGLPISYSRSHFETGFQKSTRRNVEVGLVPFARYYLPGAGAHRFFGHLQAGIARGSNRYQSENMYIASGGQVVATKEDQRSSDTSTIFGAGLGYNYFLTPGAALEVIASYNRAGYGDYDSYGALNVSAGFAVFLPSKGTAAPAN</sequence>
<dbReference type="Pfam" id="PF13505">
    <property type="entry name" value="OMP_b-brl"/>
    <property type="match status" value="1"/>
</dbReference>
<dbReference type="Proteomes" id="UP001211005">
    <property type="component" value="Chromosome"/>
</dbReference>
<name>A0ABY7LQ95_9BACT</name>
<dbReference type="InterPro" id="IPR027385">
    <property type="entry name" value="Beta-barrel_OMP"/>
</dbReference>
<evidence type="ECO:0000259" key="2">
    <source>
        <dbReference type="Pfam" id="PF13505"/>
    </source>
</evidence>
<dbReference type="SUPFAM" id="SSF56925">
    <property type="entry name" value="OMPA-like"/>
    <property type="match status" value="1"/>
</dbReference>
<feature type="domain" description="Outer membrane protein beta-barrel" evidence="2">
    <location>
        <begin position="35"/>
        <end position="223"/>
    </location>
</feature>
<evidence type="ECO:0000313" key="4">
    <source>
        <dbReference type="Proteomes" id="UP001211005"/>
    </source>
</evidence>
<dbReference type="EMBL" id="CP114767">
    <property type="protein sequence ID" value="WBA41395.1"/>
    <property type="molecule type" value="Genomic_DNA"/>
</dbReference>
<evidence type="ECO:0000256" key="1">
    <source>
        <dbReference type="ARBA" id="ARBA00022729"/>
    </source>
</evidence>
<keyword evidence="4" id="KW-1185">Reference proteome</keyword>
<proteinExistence type="predicted"/>
<dbReference type="InterPro" id="IPR011250">
    <property type="entry name" value="OMP/PagP_B-barrel"/>
</dbReference>
<keyword evidence="1" id="KW-0732">Signal</keyword>
<gene>
    <name evidence="3" type="ORF">O3303_16450</name>
</gene>
<organism evidence="3 4">
    <name type="scientific">Hymenobacter canadensis</name>
    <dbReference type="NCBI Taxonomy" id="2999067"/>
    <lineage>
        <taxon>Bacteria</taxon>
        <taxon>Pseudomonadati</taxon>
        <taxon>Bacteroidota</taxon>
        <taxon>Cytophagia</taxon>
        <taxon>Cytophagales</taxon>
        <taxon>Hymenobacteraceae</taxon>
        <taxon>Hymenobacter</taxon>
    </lineage>
</organism>
<evidence type="ECO:0000313" key="3">
    <source>
        <dbReference type="EMBL" id="WBA41395.1"/>
    </source>
</evidence>
<protein>
    <submittedName>
        <fullName evidence="3">Outer membrane beta-barrel protein</fullName>
    </submittedName>
</protein>